<dbReference type="InterPro" id="IPR046824">
    <property type="entry name" value="Mss51-like_C"/>
</dbReference>
<organism evidence="2 3">
    <name type="scientific">Fistulifera solaris</name>
    <name type="common">Oleaginous diatom</name>
    <dbReference type="NCBI Taxonomy" id="1519565"/>
    <lineage>
        <taxon>Eukaryota</taxon>
        <taxon>Sar</taxon>
        <taxon>Stramenopiles</taxon>
        <taxon>Ochrophyta</taxon>
        <taxon>Bacillariophyta</taxon>
        <taxon>Bacillariophyceae</taxon>
        <taxon>Bacillariophycidae</taxon>
        <taxon>Naviculales</taxon>
        <taxon>Naviculaceae</taxon>
        <taxon>Fistulifera</taxon>
    </lineage>
</organism>
<dbReference type="Proteomes" id="UP000198406">
    <property type="component" value="Unassembled WGS sequence"/>
</dbReference>
<dbReference type="SUPFAM" id="SSF144232">
    <property type="entry name" value="HIT/MYND zinc finger-like"/>
    <property type="match status" value="1"/>
</dbReference>
<dbReference type="AlphaFoldDB" id="A0A1Z5JJY0"/>
<accession>A0A1Z5JJY0</accession>
<name>A0A1Z5JJY0_FISSO</name>
<evidence type="ECO:0000313" key="2">
    <source>
        <dbReference type="EMBL" id="GAX14313.1"/>
    </source>
</evidence>
<dbReference type="PANTHER" id="PTHR28069">
    <property type="entry name" value="GH20023P"/>
    <property type="match status" value="1"/>
</dbReference>
<dbReference type="OrthoDB" id="194537at2759"/>
<dbReference type="Pfam" id="PF20179">
    <property type="entry name" value="MSS51_C"/>
    <property type="match status" value="1"/>
</dbReference>
<evidence type="ECO:0000313" key="3">
    <source>
        <dbReference type="Proteomes" id="UP000198406"/>
    </source>
</evidence>
<proteinExistence type="predicted"/>
<evidence type="ECO:0000259" key="1">
    <source>
        <dbReference type="Pfam" id="PF20179"/>
    </source>
</evidence>
<gene>
    <name evidence="2" type="ORF">FisN_1Hu512</name>
</gene>
<reference evidence="2 3" key="1">
    <citation type="journal article" date="2015" name="Plant Cell">
        <title>Oil accumulation by the oleaginous diatom Fistulifera solaris as revealed by the genome and transcriptome.</title>
        <authorList>
            <person name="Tanaka T."/>
            <person name="Maeda Y."/>
            <person name="Veluchamy A."/>
            <person name="Tanaka M."/>
            <person name="Abida H."/>
            <person name="Marechal E."/>
            <person name="Bowler C."/>
            <person name="Muto M."/>
            <person name="Sunaga Y."/>
            <person name="Tanaka M."/>
            <person name="Yoshino T."/>
            <person name="Taniguchi T."/>
            <person name="Fukuda Y."/>
            <person name="Nemoto M."/>
            <person name="Matsumoto M."/>
            <person name="Wong P.S."/>
            <person name="Aburatani S."/>
            <person name="Fujibuchi W."/>
        </authorList>
    </citation>
    <scope>NUCLEOTIDE SEQUENCE [LARGE SCALE GENOMIC DNA]</scope>
    <source>
        <strain evidence="2 3">JPCC DA0580</strain>
    </source>
</reference>
<dbReference type="EMBL" id="BDSP01000078">
    <property type="protein sequence ID" value="GAX14313.1"/>
    <property type="molecule type" value="Genomic_DNA"/>
</dbReference>
<sequence>MDFLRSCNLDDLPEQQTRTAHLIDANPDFEFSLGFDACCTCGKEVGTAESPAIPCRNCKRVNYCSDACRQQDANVPIVSDSLEEENRDTAMGHSAIICSLLRLCEDDEAVENGEEQSLEQHKVEAARNRIESEKHSYQATLANVLLGETTCYSETLRACSKAGKLILHIIGASLDGELWGDSEKDRAAKAYADALSDLAETCRNETIELYFLGPECPSEVYQQTVSMQSSGGESTTTGTLRLFAIKGLYSADLLKQHDIPKADIVVFFNPGFTVPDYDWKETLNSIENGTPFLSTTNTELEGIADCQYLLDLDRIESIPPGLAQMFDLYSEMDEDGEPNQLSSFFSENPFCGNRVRQNGTMANDVFVKNRWILGGIIGSFDSARGSTATQPAKKIRAVEANMKSGNPALI</sequence>
<protein>
    <recommendedName>
        <fullName evidence="1">Mitochondrial splicing suppressor 51-like C-terminal domain-containing protein</fullName>
    </recommendedName>
</protein>
<dbReference type="InParanoid" id="A0A1Z5JJY0"/>
<dbReference type="PANTHER" id="PTHR28069:SF2">
    <property type="entry name" value="GH20023P"/>
    <property type="match status" value="1"/>
</dbReference>
<feature type="domain" description="Mitochondrial splicing suppressor 51-like C-terminal" evidence="1">
    <location>
        <begin position="163"/>
        <end position="309"/>
    </location>
</feature>
<keyword evidence="3" id="KW-1185">Reference proteome</keyword>
<comment type="caution">
    <text evidence="2">The sequence shown here is derived from an EMBL/GenBank/DDBJ whole genome shotgun (WGS) entry which is preliminary data.</text>
</comment>